<dbReference type="AlphaFoldDB" id="W7MS84"/>
<protein>
    <submittedName>
        <fullName evidence="2">Uncharacterized protein</fullName>
    </submittedName>
</protein>
<organism evidence="2 3">
    <name type="scientific">Gibberella moniliformis (strain M3125 / FGSC 7600)</name>
    <name type="common">Maize ear and stalk rot fungus</name>
    <name type="synonym">Fusarium verticillioides</name>
    <dbReference type="NCBI Taxonomy" id="334819"/>
    <lineage>
        <taxon>Eukaryota</taxon>
        <taxon>Fungi</taxon>
        <taxon>Dikarya</taxon>
        <taxon>Ascomycota</taxon>
        <taxon>Pezizomycotina</taxon>
        <taxon>Sordariomycetes</taxon>
        <taxon>Hypocreomycetidae</taxon>
        <taxon>Hypocreales</taxon>
        <taxon>Nectriaceae</taxon>
        <taxon>Fusarium</taxon>
        <taxon>Fusarium fujikuroi species complex</taxon>
    </lineage>
</organism>
<feature type="region of interest" description="Disordered" evidence="1">
    <location>
        <begin position="85"/>
        <end position="104"/>
    </location>
</feature>
<dbReference type="KEGG" id="fvr:FVEG_16641"/>
<evidence type="ECO:0000313" key="3">
    <source>
        <dbReference type="Proteomes" id="UP000009096"/>
    </source>
</evidence>
<dbReference type="EMBL" id="CM000578">
    <property type="protein sequence ID" value="EWG50490.1"/>
    <property type="molecule type" value="Genomic_DNA"/>
</dbReference>
<evidence type="ECO:0000256" key="1">
    <source>
        <dbReference type="SAM" id="MobiDB-lite"/>
    </source>
</evidence>
<dbReference type="RefSeq" id="XP_018756681.1">
    <property type="nucleotide sequence ID" value="XM_018905882.1"/>
</dbReference>
<dbReference type="EMBL" id="DS022254">
    <property type="protein sequence ID" value="EWG50490.1"/>
    <property type="molecule type" value="Genomic_DNA"/>
</dbReference>
<proteinExistence type="predicted"/>
<dbReference type="Proteomes" id="UP000009096">
    <property type="component" value="Chromosome 1"/>
</dbReference>
<reference evidence="2 3" key="1">
    <citation type="journal article" date="2010" name="Nature">
        <title>Comparative genomics reveals mobile pathogenicity chromosomes in Fusarium.</title>
        <authorList>
            <person name="Ma L.J."/>
            <person name="van der Does H.C."/>
            <person name="Borkovich K.A."/>
            <person name="Coleman J.J."/>
            <person name="Daboussi M.J."/>
            <person name="Di Pietro A."/>
            <person name="Dufresne M."/>
            <person name="Freitag M."/>
            <person name="Grabherr M."/>
            <person name="Henrissat B."/>
            <person name="Houterman P.M."/>
            <person name="Kang S."/>
            <person name="Shim W.B."/>
            <person name="Woloshuk C."/>
            <person name="Xie X."/>
            <person name="Xu J.R."/>
            <person name="Antoniw J."/>
            <person name="Baker S.E."/>
            <person name="Bluhm B.H."/>
            <person name="Breakspear A."/>
            <person name="Brown D.W."/>
            <person name="Butchko R.A."/>
            <person name="Chapman S."/>
            <person name="Coulson R."/>
            <person name="Coutinho P.M."/>
            <person name="Danchin E.G."/>
            <person name="Diener A."/>
            <person name="Gale L.R."/>
            <person name="Gardiner D.M."/>
            <person name="Goff S."/>
            <person name="Hammond-Kosack K.E."/>
            <person name="Hilburn K."/>
            <person name="Hua-Van A."/>
            <person name="Jonkers W."/>
            <person name="Kazan K."/>
            <person name="Kodira C.D."/>
            <person name="Koehrsen M."/>
            <person name="Kumar L."/>
            <person name="Lee Y.H."/>
            <person name="Li L."/>
            <person name="Manners J.M."/>
            <person name="Miranda-Saavedra D."/>
            <person name="Mukherjee M."/>
            <person name="Park G."/>
            <person name="Park J."/>
            <person name="Park S.Y."/>
            <person name="Proctor R.H."/>
            <person name="Regev A."/>
            <person name="Ruiz-Roldan M.C."/>
            <person name="Sain D."/>
            <person name="Sakthikumar S."/>
            <person name="Sykes S."/>
            <person name="Schwartz D.C."/>
            <person name="Turgeon B.G."/>
            <person name="Wapinski I."/>
            <person name="Yoder O."/>
            <person name="Young S."/>
            <person name="Zeng Q."/>
            <person name="Zhou S."/>
            <person name="Galagan J."/>
            <person name="Cuomo C.A."/>
            <person name="Kistler H.C."/>
            <person name="Rep M."/>
        </authorList>
    </citation>
    <scope>NUCLEOTIDE SEQUENCE [LARGE SCALE GENOMIC DNA]</scope>
    <source>
        <strain evidence="3">M3125 / FGSC 7600</strain>
    </source>
</reference>
<dbReference type="GeneID" id="30073517"/>
<evidence type="ECO:0000313" key="2">
    <source>
        <dbReference type="EMBL" id="EWG50490.1"/>
    </source>
</evidence>
<gene>
    <name evidence="2" type="ORF">FVEG_16641</name>
</gene>
<dbReference type="VEuPathDB" id="FungiDB:FVEG_16641"/>
<name>W7MS84_GIBM7</name>
<sequence length="104" mass="12032">MLPAFLLLYSPDSKRSPGPKLRQTRMDLKGPGYELFSTYTKMSMPMPMPMPSLIKLRHRFPTIYSVVPPGPPSFFLLLHQPQRTHYQKNHSADRRSQPLSLHVD</sequence>
<keyword evidence="3" id="KW-1185">Reference proteome</keyword>
<accession>W7MS84</accession>